<comment type="caution">
    <text evidence="2">The sequence shown here is derived from an EMBL/GenBank/DDBJ whole genome shotgun (WGS) entry which is preliminary data.</text>
</comment>
<dbReference type="AlphaFoldDB" id="A0AAW5A0G8"/>
<sequence length="128" mass="14246">MQKLYDRLGLPKTHYRMHQAVLAGLPVSLVADLAHELGLRRTHVARWVGTSFRHSLMSARTGEVFCRLVETLDALLELHEGDLDGALRWLTSPVLSLASERPIDLLITEPGRRAVLQVILALEHGLPA</sequence>
<reference evidence="2 3" key="1">
    <citation type="submission" date="2019-11" db="EMBL/GenBank/DDBJ databases">
        <title>Epiphytic Pseudomonas syringae from cherry orchards.</title>
        <authorList>
            <person name="Hulin M.T."/>
        </authorList>
    </citation>
    <scope>NUCLEOTIDE SEQUENCE [LARGE SCALE GENOMIC DNA]</scope>
    <source>
        <strain evidence="2 3">PA-6-9F</strain>
    </source>
</reference>
<dbReference type="InterPro" id="IPR024467">
    <property type="entry name" value="Xre/MbcA/ParS-like_toxin-bd"/>
</dbReference>
<organism evidence="2 3">
    <name type="scientific">Pseudomonas proteolytica</name>
    <dbReference type="NCBI Taxonomy" id="219574"/>
    <lineage>
        <taxon>Bacteria</taxon>
        <taxon>Pseudomonadati</taxon>
        <taxon>Pseudomonadota</taxon>
        <taxon>Gammaproteobacteria</taxon>
        <taxon>Pseudomonadales</taxon>
        <taxon>Pseudomonadaceae</taxon>
        <taxon>Pseudomonas</taxon>
    </lineage>
</organism>
<gene>
    <name evidence="2" type="ORF">GIW75_04760</name>
</gene>
<dbReference type="EMBL" id="WKEW01000009">
    <property type="protein sequence ID" value="MCF5056286.1"/>
    <property type="molecule type" value="Genomic_DNA"/>
</dbReference>
<proteinExistence type="predicted"/>
<accession>A0AAW5A0G8</accession>
<feature type="domain" description="Antitoxin Xre/MbcA/ParS-like toxin-binding" evidence="1">
    <location>
        <begin position="77"/>
        <end position="125"/>
    </location>
</feature>
<name>A0AAW5A0G8_9PSED</name>
<evidence type="ECO:0000313" key="2">
    <source>
        <dbReference type="EMBL" id="MCF5056286.1"/>
    </source>
</evidence>
<protein>
    <submittedName>
        <fullName evidence="2">DUF2384 domain-containing protein</fullName>
    </submittedName>
</protein>
<evidence type="ECO:0000259" key="1">
    <source>
        <dbReference type="Pfam" id="PF09722"/>
    </source>
</evidence>
<dbReference type="Pfam" id="PF09722">
    <property type="entry name" value="Xre_MbcA_ParS_C"/>
    <property type="match status" value="1"/>
</dbReference>
<keyword evidence="3" id="KW-1185">Reference proteome</keyword>
<evidence type="ECO:0000313" key="3">
    <source>
        <dbReference type="Proteomes" id="UP000814172"/>
    </source>
</evidence>
<dbReference type="Proteomes" id="UP000814172">
    <property type="component" value="Unassembled WGS sequence"/>
</dbReference>